<proteinExistence type="predicted"/>
<sequence length="245" mass="27881">MSFKPMDLDDKLIGKLDAFLETNSFVDLYSTYDWEEDTRENGFPDIFCLESRLNYSNQTTGITLSDVKSVAKWGLSRHQNRIEGIEIVLPAHSLQCKLGLPNQKLEGDPSIPLHILQKSITKGVGPTYLSKILRFGLPQEYGAIDTQCVRIFGLGDSGQHQWLVMSAKNDGYGWYIPKTQKAWPSAYSKWINILRYFASKLENNCPHPQRFVDAGLRKKGIWVCADVEMALFSYASQQLKPRLNK</sequence>
<keyword evidence="2" id="KW-1185">Reference proteome</keyword>
<dbReference type="Proteomes" id="UP000195442">
    <property type="component" value="Unassembled WGS sequence"/>
</dbReference>
<name>A0A1R4H1U9_9GAMM</name>
<evidence type="ECO:0000313" key="1">
    <source>
        <dbReference type="EMBL" id="SJM90203.1"/>
    </source>
</evidence>
<dbReference type="AlphaFoldDB" id="A0A1R4H1U9"/>
<reference evidence="2" key="1">
    <citation type="submission" date="2017-02" db="EMBL/GenBank/DDBJ databases">
        <authorList>
            <person name="Daims H."/>
        </authorList>
    </citation>
    <scope>NUCLEOTIDE SEQUENCE [LARGE SCALE GENOMIC DNA]</scope>
</reference>
<protein>
    <submittedName>
        <fullName evidence="1">Uncharacterized protein</fullName>
    </submittedName>
</protein>
<dbReference type="RefSeq" id="WP_087145998.1">
    <property type="nucleotide sequence ID" value="NZ_FUKJ01000059.1"/>
</dbReference>
<gene>
    <name evidence="1" type="ORF">CRENPOLYSF2_1510007</name>
</gene>
<dbReference type="OrthoDB" id="6989470at2"/>
<evidence type="ECO:0000313" key="2">
    <source>
        <dbReference type="Proteomes" id="UP000195442"/>
    </source>
</evidence>
<dbReference type="EMBL" id="FUKJ01000059">
    <property type="protein sequence ID" value="SJM90203.1"/>
    <property type="molecule type" value="Genomic_DNA"/>
</dbReference>
<organism evidence="1 2">
    <name type="scientific">Crenothrix polyspora</name>
    <dbReference type="NCBI Taxonomy" id="360316"/>
    <lineage>
        <taxon>Bacteria</taxon>
        <taxon>Pseudomonadati</taxon>
        <taxon>Pseudomonadota</taxon>
        <taxon>Gammaproteobacteria</taxon>
        <taxon>Methylococcales</taxon>
        <taxon>Crenotrichaceae</taxon>
        <taxon>Crenothrix</taxon>
    </lineage>
</organism>
<accession>A0A1R4H1U9</accession>